<evidence type="ECO:0000256" key="1">
    <source>
        <dbReference type="ARBA" id="ARBA00004585"/>
    </source>
</evidence>
<dbReference type="Proteomes" id="UP000054495">
    <property type="component" value="Unassembled WGS sequence"/>
</dbReference>
<dbReference type="GO" id="GO:0005778">
    <property type="term" value="C:peroxisomal membrane"/>
    <property type="evidence" value="ECO:0007669"/>
    <property type="project" value="UniProtKB-SubCell"/>
</dbReference>
<dbReference type="Pfam" id="PF00005">
    <property type="entry name" value="ABC_tran"/>
    <property type="match status" value="1"/>
</dbReference>
<dbReference type="InterPro" id="IPR011527">
    <property type="entry name" value="ABC1_TM_dom"/>
</dbReference>
<keyword evidence="7 9" id="KW-1133">Transmembrane helix</keyword>
<dbReference type="Gene3D" id="3.40.50.300">
    <property type="entry name" value="P-loop containing nucleotide triphosphate hydrolases"/>
    <property type="match status" value="1"/>
</dbReference>
<evidence type="ECO:0000313" key="12">
    <source>
        <dbReference type="EMBL" id="EPB73941.1"/>
    </source>
</evidence>
<dbReference type="SUPFAM" id="SSF52540">
    <property type="entry name" value="P-loop containing nucleoside triphosphate hydrolases"/>
    <property type="match status" value="1"/>
</dbReference>
<keyword evidence="6 12" id="KW-0067">ATP-binding</keyword>
<proteinExistence type="inferred from homology"/>
<feature type="transmembrane region" description="Helical" evidence="9">
    <location>
        <begin position="236"/>
        <end position="259"/>
    </location>
</feature>
<dbReference type="PROSITE" id="PS50893">
    <property type="entry name" value="ABC_TRANSPORTER_2"/>
    <property type="match status" value="1"/>
</dbReference>
<keyword evidence="8 9" id="KW-0472">Membrane</keyword>
<dbReference type="InterPro" id="IPR003593">
    <property type="entry name" value="AAA+_ATPase"/>
</dbReference>
<name>A0A0D6LV42_9BILA</name>
<evidence type="ECO:0000256" key="8">
    <source>
        <dbReference type="ARBA" id="ARBA00023136"/>
    </source>
</evidence>
<keyword evidence="5" id="KW-0547">Nucleotide-binding</keyword>
<dbReference type="PROSITE" id="PS00211">
    <property type="entry name" value="ABC_TRANSPORTER_1"/>
    <property type="match status" value="1"/>
</dbReference>
<dbReference type="InterPro" id="IPR027417">
    <property type="entry name" value="P-loop_NTPase"/>
</dbReference>
<evidence type="ECO:0000313" key="13">
    <source>
        <dbReference type="Proteomes" id="UP000054495"/>
    </source>
</evidence>
<feature type="transmembrane region" description="Helical" evidence="9">
    <location>
        <begin position="28"/>
        <end position="46"/>
    </location>
</feature>
<evidence type="ECO:0000256" key="7">
    <source>
        <dbReference type="ARBA" id="ARBA00022989"/>
    </source>
</evidence>
<dbReference type="PROSITE" id="PS50929">
    <property type="entry name" value="ABC_TM1F"/>
    <property type="match status" value="1"/>
</dbReference>
<dbReference type="EMBL" id="KE124963">
    <property type="protein sequence ID" value="EPB73941.1"/>
    <property type="molecule type" value="Genomic_DNA"/>
</dbReference>
<feature type="domain" description="ABC transmembrane type-1" evidence="11">
    <location>
        <begin position="99"/>
        <end position="345"/>
    </location>
</feature>
<dbReference type="InterPro" id="IPR003439">
    <property type="entry name" value="ABC_transporter-like_ATP-bd"/>
</dbReference>
<dbReference type="Gene3D" id="1.20.1560.10">
    <property type="entry name" value="ABC transporter type 1, transmembrane domain"/>
    <property type="match status" value="1"/>
</dbReference>
<protein>
    <submittedName>
        <fullName evidence="12">ATP-binding cassette sub-family D member 3</fullName>
    </submittedName>
</protein>
<dbReference type="AlphaFoldDB" id="A0A0D6LV42"/>
<dbReference type="PANTHER" id="PTHR11384">
    <property type="entry name" value="ATP-BINDING CASSETTE, SUB-FAMILY D MEMBER"/>
    <property type="match status" value="1"/>
</dbReference>
<evidence type="ECO:0000256" key="5">
    <source>
        <dbReference type="ARBA" id="ARBA00022741"/>
    </source>
</evidence>
<comment type="similarity">
    <text evidence="2">Belongs to the ABC transporter superfamily. ABCD family. Peroxisomal fatty acyl CoA transporter (TC 3.A.1.203) subfamily.</text>
</comment>
<dbReference type="SUPFAM" id="SSF90123">
    <property type="entry name" value="ABC transporter transmembrane region"/>
    <property type="match status" value="1"/>
</dbReference>
<feature type="transmembrane region" description="Helical" evidence="9">
    <location>
        <begin position="96"/>
        <end position="117"/>
    </location>
</feature>
<evidence type="ECO:0000256" key="9">
    <source>
        <dbReference type="SAM" id="Phobius"/>
    </source>
</evidence>
<keyword evidence="13" id="KW-1185">Reference proteome</keyword>
<comment type="subcellular location">
    <subcellularLocation>
        <location evidence="1">Peroxisome membrane</location>
        <topology evidence="1">Multi-pass membrane protein</topology>
    </subcellularLocation>
</comment>
<gene>
    <name evidence="12" type="ORF">ANCCEY_06950</name>
</gene>
<dbReference type="GO" id="GO:0042760">
    <property type="term" value="P:very long-chain fatty acid catabolic process"/>
    <property type="evidence" value="ECO:0007669"/>
    <property type="project" value="TreeGrafter"/>
</dbReference>
<dbReference type="FunFam" id="3.40.50.300:FF:000636">
    <property type="entry name" value="ATP-binding cassette sub-family D member 3"/>
    <property type="match status" value="1"/>
</dbReference>
<dbReference type="InterPro" id="IPR050835">
    <property type="entry name" value="ABC_transporter_sub-D"/>
</dbReference>
<keyword evidence="3" id="KW-0813">Transport</keyword>
<dbReference type="InterPro" id="IPR036640">
    <property type="entry name" value="ABC1_TM_sf"/>
</dbReference>
<reference evidence="12 13" key="1">
    <citation type="submission" date="2013-05" db="EMBL/GenBank/DDBJ databases">
        <title>Draft genome of the parasitic nematode Anyclostoma ceylanicum.</title>
        <authorList>
            <person name="Mitreva M."/>
        </authorList>
    </citation>
    <scope>NUCLEOTIDE SEQUENCE [LARGE SCALE GENOMIC DNA]</scope>
</reference>
<dbReference type="GO" id="GO:0007031">
    <property type="term" value="P:peroxisome organization"/>
    <property type="evidence" value="ECO:0007669"/>
    <property type="project" value="TreeGrafter"/>
</dbReference>
<evidence type="ECO:0000259" key="11">
    <source>
        <dbReference type="PROSITE" id="PS50929"/>
    </source>
</evidence>
<feature type="domain" description="ABC transporter" evidence="10">
    <location>
        <begin position="453"/>
        <end position="683"/>
    </location>
</feature>
<feature type="transmembrane region" description="Helical" evidence="9">
    <location>
        <begin position="138"/>
        <end position="159"/>
    </location>
</feature>
<dbReference type="GO" id="GO:0140359">
    <property type="term" value="F:ABC-type transporter activity"/>
    <property type="evidence" value="ECO:0007669"/>
    <property type="project" value="InterPro"/>
</dbReference>
<dbReference type="PANTHER" id="PTHR11384:SF62">
    <property type="entry name" value="ATP-BINDING CASSETTE SUB-FAMILY D MEMBER 3"/>
    <property type="match status" value="1"/>
</dbReference>
<dbReference type="GO" id="GO:0015910">
    <property type="term" value="P:long-chain fatty acid import into peroxisome"/>
    <property type="evidence" value="ECO:0007669"/>
    <property type="project" value="TreeGrafter"/>
</dbReference>
<organism evidence="12 13">
    <name type="scientific">Ancylostoma ceylanicum</name>
    <dbReference type="NCBI Taxonomy" id="53326"/>
    <lineage>
        <taxon>Eukaryota</taxon>
        <taxon>Metazoa</taxon>
        <taxon>Ecdysozoa</taxon>
        <taxon>Nematoda</taxon>
        <taxon>Chromadorea</taxon>
        <taxon>Rhabditida</taxon>
        <taxon>Rhabditina</taxon>
        <taxon>Rhabditomorpha</taxon>
        <taxon>Strongyloidea</taxon>
        <taxon>Ancylostomatidae</taxon>
        <taxon>Ancylostomatinae</taxon>
        <taxon>Ancylostoma</taxon>
    </lineage>
</organism>
<evidence type="ECO:0000256" key="6">
    <source>
        <dbReference type="ARBA" id="ARBA00022840"/>
    </source>
</evidence>
<dbReference type="GO" id="GO:0005324">
    <property type="term" value="F:long-chain fatty acid transmembrane transporter activity"/>
    <property type="evidence" value="ECO:0007669"/>
    <property type="project" value="TreeGrafter"/>
</dbReference>
<dbReference type="InterPro" id="IPR017871">
    <property type="entry name" value="ABC_transporter-like_CS"/>
</dbReference>
<feature type="transmembrane region" description="Helical" evidence="9">
    <location>
        <begin position="319"/>
        <end position="345"/>
    </location>
</feature>
<evidence type="ECO:0000256" key="4">
    <source>
        <dbReference type="ARBA" id="ARBA00022692"/>
    </source>
</evidence>
<sequence length="683" mass="77372">MLKFRSMGALSKLDQIRTLASALSFRQYAPGLCGFAAFFAIIRWYSKAAKASKSKVFVTKNGQPSKEKAHVDGVFLKKLWRILKILVPGPFTGEMFYLLLIAVSLLCRTYADVYMIITATKIEASIISRDQLRFLMNVVQYGMAMPAISVTNAILKFGLNELKLRLRERLTKHLYGQYLKGFTFYKMSNLDNRIQNADQLLTQDVDKFCEGLVELYSNLTKPIVDVLLYVSRLGGALGWGAPAILFAYLLGSGVFLTYIRRPIGRLTVQEQALEGEFRFVNSRLIMNSEEIAFYQGNNRERTTVLGSFANLVSHLRKVILFRFSIGFVDNIIAKYVATVVGWYAVSRPFHDRKNGFINSMSKNELIQEYYNSGRMMFKLAEALGRLALAGREMTRLSGFTTRVDTLLNVLGDLDSGSYKRTMIKEKSDGEGSKLLSRDLRPGAGELVIQDNVIRFENVPLVTPNGDVLIESLNLEVPSGRNVLVCGPNGCGKSSLFRVLGELWPLFGGRLTKPAKGKLFYVPQRPYMTLGTLRDQVIYPDRPLDMIRKGFQDSDLEEMLEKSRVFEREILSQVQLSHILVREGGWDAVQDWMDVLSGGEKQRIAMARLFYHRPQFAILDECTSAVSVDVEGAMYKICREMGITLFTVSHRKSLWVHHEYFLHMDGRGSYQFEKIDDNTAMFGS</sequence>
<accession>A0A0D6LV42</accession>
<keyword evidence="4 9" id="KW-0812">Transmembrane</keyword>
<dbReference type="SMART" id="SM00382">
    <property type="entry name" value="AAA"/>
    <property type="match status" value="1"/>
</dbReference>
<dbReference type="Pfam" id="PF06472">
    <property type="entry name" value="ABC_membrane_2"/>
    <property type="match status" value="1"/>
</dbReference>
<dbReference type="GO" id="GO:0016887">
    <property type="term" value="F:ATP hydrolysis activity"/>
    <property type="evidence" value="ECO:0007669"/>
    <property type="project" value="InterPro"/>
</dbReference>
<evidence type="ECO:0000256" key="3">
    <source>
        <dbReference type="ARBA" id="ARBA00022448"/>
    </source>
</evidence>
<evidence type="ECO:0000259" key="10">
    <source>
        <dbReference type="PROSITE" id="PS50893"/>
    </source>
</evidence>
<evidence type="ECO:0000256" key="2">
    <source>
        <dbReference type="ARBA" id="ARBA00008575"/>
    </source>
</evidence>
<dbReference type="CDD" id="cd03223">
    <property type="entry name" value="ABCD_peroxisomal_ALDP"/>
    <property type="match status" value="1"/>
</dbReference>
<dbReference type="GO" id="GO:0006635">
    <property type="term" value="P:fatty acid beta-oxidation"/>
    <property type="evidence" value="ECO:0007669"/>
    <property type="project" value="TreeGrafter"/>
</dbReference>
<dbReference type="GO" id="GO:0005524">
    <property type="term" value="F:ATP binding"/>
    <property type="evidence" value="ECO:0007669"/>
    <property type="project" value="UniProtKB-KW"/>
</dbReference>